<dbReference type="Pfam" id="PF01026">
    <property type="entry name" value="TatD_DNase"/>
    <property type="match status" value="1"/>
</dbReference>
<dbReference type="PANTHER" id="PTHR47176:SF1">
    <property type="entry name" value="OS04G0577500 PROTEIN"/>
    <property type="match status" value="1"/>
</dbReference>
<feature type="compositionally biased region" description="Basic and acidic residues" evidence="1">
    <location>
        <begin position="99"/>
        <end position="114"/>
    </location>
</feature>
<dbReference type="SUPFAM" id="SSF51556">
    <property type="entry name" value="Metallo-dependent hydrolases"/>
    <property type="match status" value="1"/>
</dbReference>
<accession>A0AAD2DJQ4</accession>
<proteinExistence type="predicted"/>
<dbReference type="Gene3D" id="3.20.20.140">
    <property type="entry name" value="Metal-dependent hydrolases"/>
    <property type="match status" value="1"/>
</dbReference>
<keyword evidence="3" id="KW-1185">Reference proteome</keyword>
<evidence type="ECO:0000313" key="3">
    <source>
        <dbReference type="Proteomes" id="UP000834106"/>
    </source>
</evidence>
<dbReference type="Proteomes" id="UP000834106">
    <property type="component" value="Chromosome 2"/>
</dbReference>
<dbReference type="GO" id="GO:0016788">
    <property type="term" value="F:hydrolase activity, acting on ester bonds"/>
    <property type="evidence" value="ECO:0007669"/>
    <property type="project" value="InterPro"/>
</dbReference>
<gene>
    <name evidence="2" type="ORF">FPE_LOCUS3949</name>
</gene>
<reference evidence="2" key="1">
    <citation type="submission" date="2023-05" db="EMBL/GenBank/DDBJ databases">
        <authorList>
            <person name="Huff M."/>
        </authorList>
    </citation>
    <scope>NUCLEOTIDE SEQUENCE</scope>
</reference>
<evidence type="ECO:0000313" key="2">
    <source>
        <dbReference type="EMBL" id="CAI9756519.1"/>
    </source>
</evidence>
<organism evidence="2 3">
    <name type="scientific">Fraxinus pennsylvanica</name>
    <dbReference type="NCBI Taxonomy" id="56036"/>
    <lineage>
        <taxon>Eukaryota</taxon>
        <taxon>Viridiplantae</taxon>
        <taxon>Streptophyta</taxon>
        <taxon>Embryophyta</taxon>
        <taxon>Tracheophyta</taxon>
        <taxon>Spermatophyta</taxon>
        <taxon>Magnoliopsida</taxon>
        <taxon>eudicotyledons</taxon>
        <taxon>Gunneridae</taxon>
        <taxon>Pentapetalae</taxon>
        <taxon>asterids</taxon>
        <taxon>lamiids</taxon>
        <taxon>Lamiales</taxon>
        <taxon>Oleaceae</taxon>
        <taxon>Oleeae</taxon>
        <taxon>Fraxinus</taxon>
    </lineage>
</organism>
<evidence type="ECO:0000256" key="1">
    <source>
        <dbReference type="SAM" id="MobiDB-lite"/>
    </source>
</evidence>
<sequence>MKSMGPFPAGLVLHSYMGSAEMVPELSKAGAYFFFSGFLMSMKESKAKKMLKSIPPVRILLETDAPDALPKASDSDSLFLIDREVSVAEELLDCGENSLTKKEGTSDNTCHDESGASEPPEENLNHPANIHHVLAYMANLLEMTIEELAGVTYQNAVRLFSYEGSSYLKKVI</sequence>
<dbReference type="InterPro" id="IPR001130">
    <property type="entry name" value="TatD-like"/>
</dbReference>
<feature type="region of interest" description="Disordered" evidence="1">
    <location>
        <begin position="98"/>
        <end position="125"/>
    </location>
</feature>
<dbReference type="PANTHER" id="PTHR47176">
    <property type="entry name" value="OSJNBA0020J04.13 PROTEIN"/>
    <property type="match status" value="1"/>
</dbReference>
<dbReference type="InterPro" id="IPR032466">
    <property type="entry name" value="Metal_Hydrolase"/>
</dbReference>
<dbReference type="EMBL" id="OU503037">
    <property type="protein sequence ID" value="CAI9756519.1"/>
    <property type="molecule type" value="Genomic_DNA"/>
</dbReference>
<protein>
    <submittedName>
        <fullName evidence="2">Uncharacterized protein</fullName>
    </submittedName>
</protein>
<dbReference type="AlphaFoldDB" id="A0AAD2DJQ4"/>
<name>A0AAD2DJQ4_9LAMI</name>